<feature type="domain" description="K Homology" evidence="4">
    <location>
        <begin position="5"/>
        <end position="89"/>
    </location>
</feature>
<dbReference type="PANTHER" id="PTHR10288">
    <property type="entry name" value="KH DOMAIN CONTAINING RNA BINDING PROTEIN"/>
    <property type="match status" value="1"/>
</dbReference>
<keyword evidence="1" id="KW-0677">Repeat</keyword>
<dbReference type="InterPro" id="IPR036612">
    <property type="entry name" value="KH_dom_type_1_sf"/>
</dbReference>
<dbReference type="CDD" id="cd00105">
    <property type="entry name" value="KH-I"/>
    <property type="match status" value="1"/>
</dbReference>
<dbReference type="SUPFAM" id="SSF54791">
    <property type="entry name" value="Eukaryotic type KH-domain (KH-domain type I)"/>
    <property type="match status" value="3"/>
</dbReference>
<evidence type="ECO:0000313" key="6">
    <source>
        <dbReference type="Proteomes" id="UP001295684"/>
    </source>
</evidence>
<evidence type="ECO:0000259" key="4">
    <source>
        <dbReference type="SMART" id="SM00322"/>
    </source>
</evidence>
<dbReference type="Pfam" id="PF00013">
    <property type="entry name" value="KH_1"/>
    <property type="match status" value="1"/>
</dbReference>
<evidence type="ECO:0000313" key="5">
    <source>
        <dbReference type="EMBL" id="CAI2373942.1"/>
    </source>
</evidence>
<dbReference type="InterPro" id="IPR004088">
    <property type="entry name" value="KH_dom_type_1"/>
</dbReference>
<sequence>MGNNTKFREKIYFPKDGVNYTGLLIGPRGAFQKKLENDTGSKILLRGKETNKSGDKLKSDDSEEQHALVLAPTQEVLQRGIEAVQKIVFADSKTKQEMRYQQLSIGNSMNNNTLQESISGEIPDSLMTLTGPPSKTAFVMSVPDGCTALIIGKEGSTIKLLQEQSNTKIQVAKDKRKEKNERYIFIDGTEGQYEFAKQLIHGVIEDWEQIQRKKMLFNEKNMNDSITPISVPEECASLMVEPGVLQSLRNGVTFFEDIQNKFGVKIYVPHFPDPNTNIRVIEVCGKSRNMGKAVSEIKTFIRENSKGDCTSEISTYNEGTYETQKAIETPTLGQTNTFPINPSETSESPIYYSQAPQTPTPDPHYAPSDPHYTTSDPHFHPQEYPPPSFTPSSFPPHYPQSPPQQFYPQTQPIYPLNIPYDHGIDPLGLYKPIPSLSSPPIGLENEFQASPKPREFNQQAHDYATHYSRVMGYDYLYNYDYYMSHLA</sequence>
<dbReference type="PROSITE" id="PS50084">
    <property type="entry name" value="KH_TYPE_1"/>
    <property type="match status" value="1"/>
</dbReference>
<name>A0AAD2CYD3_EUPCR</name>
<keyword evidence="6" id="KW-1185">Reference proteome</keyword>
<evidence type="ECO:0000256" key="2">
    <source>
        <dbReference type="PROSITE-ProRule" id="PRU00117"/>
    </source>
</evidence>
<dbReference type="Pfam" id="PF22675">
    <property type="entry name" value="KH-I_KHDC4-BBP"/>
    <property type="match status" value="1"/>
</dbReference>
<feature type="domain" description="K Homology" evidence="4">
    <location>
        <begin position="134"/>
        <end position="205"/>
    </location>
</feature>
<keyword evidence="2" id="KW-0694">RNA-binding</keyword>
<dbReference type="SMART" id="SM00322">
    <property type="entry name" value="KH"/>
    <property type="match status" value="2"/>
</dbReference>
<proteinExistence type="predicted"/>
<protein>
    <recommendedName>
        <fullName evidence="4">K Homology domain-containing protein</fullName>
    </recommendedName>
</protein>
<dbReference type="Proteomes" id="UP001295684">
    <property type="component" value="Unassembled WGS sequence"/>
</dbReference>
<reference evidence="5" key="1">
    <citation type="submission" date="2023-07" db="EMBL/GenBank/DDBJ databases">
        <authorList>
            <consortium name="AG Swart"/>
            <person name="Singh M."/>
            <person name="Singh A."/>
            <person name="Seah K."/>
            <person name="Emmerich C."/>
        </authorList>
    </citation>
    <scope>NUCLEOTIDE SEQUENCE</scope>
    <source>
        <strain evidence="5">DP1</strain>
    </source>
</reference>
<feature type="compositionally biased region" description="Pro residues" evidence="3">
    <location>
        <begin position="383"/>
        <end position="402"/>
    </location>
</feature>
<organism evidence="5 6">
    <name type="scientific">Euplotes crassus</name>
    <dbReference type="NCBI Taxonomy" id="5936"/>
    <lineage>
        <taxon>Eukaryota</taxon>
        <taxon>Sar</taxon>
        <taxon>Alveolata</taxon>
        <taxon>Ciliophora</taxon>
        <taxon>Intramacronucleata</taxon>
        <taxon>Spirotrichea</taxon>
        <taxon>Hypotrichia</taxon>
        <taxon>Euplotida</taxon>
        <taxon>Euplotidae</taxon>
        <taxon>Moneuplotes</taxon>
    </lineage>
</organism>
<dbReference type="Gene3D" id="3.30.1370.10">
    <property type="entry name" value="K Homology domain, type 1"/>
    <property type="match status" value="1"/>
</dbReference>
<feature type="compositionally biased region" description="Low complexity" evidence="3">
    <location>
        <begin position="403"/>
        <end position="412"/>
    </location>
</feature>
<dbReference type="AlphaFoldDB" id="A0AAD2CYD3"/>
<gene>
    <name evidence="5" type="ORF">ECRASSUSDP1_LOCUS15291</name>
</gene>
<feature type="region of interest" description="Disordered" evidence="3">
    <location>
        <begin position="324"/>
        <end position="412"/>
    </location>
</feature>
<dbReference type="EMBL" id="CAMPGE010015309">
    <property type="protein sequence ID" value="CAI2373942.1"/>
    <property type="molecule type" value="Genomic_DNA"/>
</dbReference>
<dbReference type="GO" id="GO:0003723">
    <property type="term" value="F:RNA binding"/>
    <property type="evidence" value="ECO:0007669"/>
    <property type="project" value="UniProtKB-UniRule"/>
</dbReference>
<feature type="compositionally biased region" description="Polar residues" evidence="3">
    <location>
        <begin position="331"/>
        <end position="348"/>
    </location>
</feature>
<dbReference type="InterPro" id="IPR055256">
    <property type="entry name" value="KH_1_KHDC4/BBP-like"/>
</dbReference>
<dbReference type="Gene3D" id="3.30.310.210">
    <property type="match status" value="1"/>
</dbReference>
<evidence type="ECO:0000256" key="3">
    <source>
        <dbReference type="SAM" id="MobiDB-lite"/>
    </source>
</evidence>
<comment type="caution">
    <text evidence="5">The sequence shown here is derived from an EMBL/GenBank/DDBJ whole genome shotgun (WGS) entry which is preliminary data.</text>
</comment>
<accession>A0AAD2CYD3</accession>
<evidence type="ECO:0000256" key="1">
    <source>
        <dbReference type="ARBA" id="ARBA00022737"/>
    </source>
</evidence>
<dbReference type="InterPro" id="IPR004087">
    <property type="entry name" value="KH_dom"/>
</dbReference>